<protein>
    <submittedName>
        <fullName evidence="3">Uncharacterized protein</fullName>
    </submittedName>
</protein>
<evidence type="ECO:0000256" key="1">
    <source>
        <dbReference type="SAM" id="MobiDB-lite"/>
    </source>
</evidence>
<name>X6LL61_RETFI</name>
<organism evidence="3 4">
    <name type="scientific">Reticulomyxa filosa</name>
    <dbReference type="NCBI Taxonomy" id="46433"/>
    <lineage>
        <taxon>Eukaryota</taxon>
        <taxon>Sar</taxon>
        <taxon>Rhizaria</taxon>
        <taxon>Retaria</taxon>
        <taxon>Foraminifera</taxon>
        <taxon>Monothalamids</taxon>
        <taxon>Reticulomyxidae</taxon>
        <taxon>Reticulomyxa</taxon>
    </lineage>
</organism>
<feature type="transmembrane region" description="Helical" evidence="2">
    <location>
        <begin position="53"/>
        <end position="76"/>
    </location>
</feature>
<feature type="compositionally biased region" description="Basic residues" evidence="1">
    <location>
        <begin position="9"/>
        <end position="23"/>
    </location>
</feature>
<evidence type="ECO:0000256" key="2">
    <source>
        <dbReference type="SAM" id="Phobius"/>
    </source>
</evidence>
<keyword evidence="2" id="KW-0472">Membrane</keyword>
<dbReference type="AlphaFoldDB" id="X6LL61"/>
<dbReference type="Proteomes" id="UP000023152">
    <property type="component" value="Unassembled WGS sequence"/>
</dbReference>
<keyword evidence="2" id="KW-0812">Transmembrane</keyword>
<dbReference type="EMBL" id="ASPP01038294">
    <property type="protein sequence ID" value="ETO01445.1"/>
    <property type="molecule type" value="Genomic_DNA"/>
</dbReference>
<gene>
    <name evidence="3" type="ORF">RFI_35995</name>
</gene>
<keyword evidence="4" id="KW-1185">Reference proteome</keyword>
<evidence type="ECO:0000313" key="3">
    <source>
        <dbReference type="EMBL" id="ETO01445.1"/>
    </source>
</evidence>
<sequence>MFSLASSKTKGRKKCKTNRNLRKSKSDCPTMLLKLDNFINRIDSFFNYKTTNILKVILCWIANKVFQIYFLLTILFKKTTILIKAKFFPKYKWDY</sequence>
<keyword evidence="2" id="KW-1133">Transmembrane helix</keyword>
<accession>X6LL61</accession>
<comment type="caution">
    <text evidence="3">The sequence shown here is derived from an EMBL/GenBank/DDBJ whole genome shotgun (WGS) entry which is preliminary data.</text>
</comment>
<proteinExistence type="predicted"/>
<feature type="region of interest" description="Disordered" evidence="1">
    <location>
        <begin position="1"/>
        <end position="24"/>
    </location>
</feature>
<evidence type="ECO:0000313" key="4">
    <source>
        <dbReference type="Proteomes" id="UP000023152"/>
    </source>
</evidence>
<reference evidence="3 4" key="1">
    <citation type="journal article" date="2013" name="Curr. Biol.">
        <title>The Genome of the Foraminiferan Reticulomyxa filosa.</title>
        <authorList>
            <person name="Glockner G."/>
            <person name="Hulsmann N."/>
            <person name="Schleicher M."/>
            <person name="Noegel A.A."/>
            <person name="Eichinger L."/>
            <person name="Gallinger C."/>
            <person name="Pawlowski J."/>
            <person name="Sierra R."/>
            <person name="Euteneuer U."/>
            <person name="Pillet L."/>
            <person name="Moustafa A."/>
            <person name="Platzer M."/>
            <person name="Groth M."/>
            <person name="Szafranski K."/>
            <person name="Schliwa M."/>
        </authorList>
    </citation>
    <scope>NUCLEOTIDE SEQUENCE [LARGE SCALE GENOMIC DNA]</scope>
</reference>